<evidence type="ECO:0000256" key="1">
    <source>
        <dbReference type="SAM" id="MobiDB-lite"/>
    </source>
</evidence>
<dbReference type="EMBL" id="SMOL01000066">
    <property type="protein sequence ID" value="KAB2634400.1"/>
    <property type="molecule type" value="Genomic_DNA"/>
</dbReference>
<evidence type="ECO:0000313" key="3">
    <source>
        <dbReference type="EMBL" id="KAB2634400.1"/>
    </source>
</evidence>
<protein>
    <submittedName>
        <fullName evidence="2">Fasciclin-like arabinogalactan protein 20</fullName>
    </submittedName>
</protein>
<reference evidence="2 4" key="3">
    <citation type="submission" date="2019-11" db="EMBL/GenBank/DDBJ databases">
        <title>A de novo genome assembly of a pear dwarfing rootstock.</title>
        <authorList>
            <person name="Wang F."/>
            <person name="Wang J."/>
            <person name="Li S."/>
            <person name="Zhang Y."/>
            <person name="Fang M."/>
            <person name="Ma L."/>
            <person name="Zhao Y."/>
            <person name="Jiang S."/>
        </authorList>
    </citation>
    <scope>NUCLEOTIDE SEQUENCE [LARGE SCALE GENOMIC DNA]</scope>
    <source>
        <strain evidence="2">S2</strain>
        <tissue evidence="2">Leaf</tissue>
    </source>
</reference>
<keyword evidence="4" id="KW-1185">Reference proteome</keyword>
<comment type="caution">
    <text evidence="2">The sequence shown here is derived from an EMBL/GenBank/DDBJ whole genome shotgun (WGS) entry which is preliminary data.</text>
</comment>
<sequence>MWIVKTQNPATFTRIHPTSVSDPVCRSSSPPTSANNNWAGSHGIQSVYPNAFKSVPRVASVKSKNWSVGVGVWS</sequence>
<accession>A0A5N5FJ70</accession>
<reference evidence="2 4" key="1">
    <citation type="submission" date="2019-09" db="EMBL/GenBank/DDBJ databases">
        <authorList>
            <person name="Ou C."/>
        </authorList>
    </citation>
    <scope>NUCLEOTIDE SEQUENCE [LARGE SCALE GENOMIC DNA]</scope>
    <source>
        <strain evidence="2">S2</strain>
        <tissue evidence="2">Leaf</tissue>
    </source>
</reference>
<dbReference type="EMBL" id="SMOL01000695">
    <property type="protein sequence ID" value="KAB2602963.1"/>
    <property type="molecule type" value="Genomic_DNA"/>
</dbReference>
<dbReference type="AlphaFoldDB" id="A0A5N5FJ70"/>
<proteinExistence type="predicted"/>
<evidence type="ECO:0000313" key="4">
    <source>
        <dbReference type="Proteomes" id="UP000327157"/>
    </source>
</evidence>
<feature type="region of interest" description="Disordered" evidence="1">
    <location>
        <begin position="19"/>
        <end position="38"/>
    </location>
</feature>
<organism evidence="2 4">
    <name type="scientific">Pyrus ussuriensis x Pyrus communis</name>
    <dbReference type="NCBI Taxonomy" id="2448454"/>
    <lineage>
        <taxon>Eukaryota</taxon>
        <taxon>Viridiplantae</taxon>
        <taxon>Streptophyta</taxon>
        <taxon>Embryophyta</taxon>
        <taxon>Tracheophyta</taxon>
        <taxon>Spermatophyta</taxon>
        <taxon>Magnoliopsida</taxon>
        <taxon>eudicotyledons</taxon>
        <taxon>Gunneridae</taxon>
        <taxon>Pentapetalae</taxon>
        <taxon>rosids</taxon>
        <taxon>fabids</taxon>
        <taxon>Rosales</taxon>
        <taxon>Rosaceae</taxon>
        <taxon>Amygdaloideae</taxon>
        <taxon>Maleae</taxon>
        <taxon>Pyrus</taxon>
    </lineage>
</organism>
<gene>
    <name evidence="2" type="ORF">D8674_003968</name>
    <name evidence="3" type="ORF">D8674_038263</name>
</gene>
<reference evidence="4" key="2">
    <citation type="submission" date="2019-10" db="EMBL/GenBank/DDBJ databases">
        <title>A de novo genome assembly of a pear dwarfing rootstock.</title>
        <authorList>
            <person name="Wang F."/>
            <person name="Wang J."/>
            <person name="Li S."/>
            <person name="Zhang Y."/>
            <person name="Fang M."/>
            <person name="Ma L."/>
            <person name="Zhao Y."/>
            <person name="Jiang S."/>
        </authorList>
    </citation>
    <scope>NUCLEOTIDE SEQUENCE [LARGE SCALE GENOMIC DNA]</scope>
</reference>
<evidence type="ECO:0000313" key="2">
    <source>
        <dbReference type="EMBL" id="KAB2602963.1"/>
    </source>
</evidence>
<dbReference type="Proteomes" id="UP000327157">
    <property type="component" value="Chromosome 10"/>
</dbReference>
<name>A0A5N5FJ70_9ROSA</name>